<proteinExistence type="inferred from homology"/>
<feature type="region of interest" description="Disordered" evidence="15">
    <location>
        <begin position="454"/>
        <end position="486"/>
    </location>
</feature>
<dbReference type="RefSeq" id="XP_031417396.1">
    <property type="nucleotide sequence ID" value="XM_031561536.2"/>
</dbReference>
<keyword evidence="11 14" id="KW-1015">Disulfide bond</keyword>
<dbReference type="KEGG" id="char:116218779"/>
<feature type="compositionally biased region" description="Low complexity" evidence="15">
    <location>
        <begin position="112"/>
        <end position="140"/>
    </location>
</feature>
<keyword evidence="18" id="KW-1185">Reference proteome</keyword>
<evidence type="ECO:0000256" key="2">
    <source>
        <dbReference type="ARBA" id="ARBA00004613"/>
    </source>
</evidence>
<evidence type="ECO:0000256" key="5">
    <source>
        <dbReference type="ARBA" id="ARBA00022525"/>
    </source>
</evidence>
<dbReference type="GO" id="GO:0048513">
    <property type="term" value="P:animal organ development"/>
    <property type="evidence" value="ECO:0007669"/>
    <property type="project" value="TreeGrafter"/>
</dbReference>
<dbReference type="PROSITE" id="PS50026">
    <property type="entry name" value="EGF_3"/>
    <property type="match status" value="1"/>
</dbReference>
<accession>A0A6P8EZB0</accession>
<feature type="domain" description="EGF-like" evidence="17">
    <location>
        <begin position="282"/>
        <end position="325"/>
    </location>
</feature>
<dbReference type="GO" id="GO:0008083">
    <property type="term" value="F:growth factor activity"/>
    <property type="evidence" value="ECO:0007669"/>
    <property type="project" value="UniProtKB-KW"/>
</dbReference>
<dbReference type="GO" id="GO:0005886">
    <property type="term" value="C:plasma membrane"/>
    <property type="evidence" value="ECO:0007669"/>
    <property type="project" value="UniProtKB-SubCell"/>
</dbReference>
<dbReference type="OrthoDB" id="9939684at2759"/>
<feature type="region of interest" description="Disordered" evidence="15">
    <location>
        <begin position="92"/>
        <end position="281"/>
    </location>
</feature>
<evidence type="ECO:0000256" key="13">
    <source>
        <dbReference type="ARBA" id="ARBA00069446"/>
    </source>
</evidence>
<dbReference type="PROSITE" id="PS00022">
    <property type="entry name" value="EGF_1"/>
    <property type="match status" value="1"/>
</dbReference>
<keyword evidence="10 16" id="KW-0472">Membrane</keyword>
<comment type="subunit">
    <text evidence="12">Interacts with ERBB4.</text>
</comment>
<sequence>MSERSSLGINPATTTSMATLTLEEPGAEHQGSPRAPGPLRCGPCALWPRQQTWLCAVPLLMGFVGLGLSLMLLKWIVVGSVQDYVPTDLVDAKGGGPDPFFLSKPSTLPKGSDTTTTTTISTSSTSSSSSSTPNAATASTGSPVVTGSPSRAANGTAFVQRTQVGPPANHTRSRGAGYPNIRAPGGGGTPTTTTTTTTAPRGSPKETTNRRGGGGGRNGPPSDTTSTTTTTTKAPTSTSTVAAPVKPTRWNHGRFPKGSSTTRPHHRFRTPAPTNPTPRSEHFKRCQDKDLAFCLNEGECFIIETVAGVHKHCRCKEGYHGLRCDQFVPKTDAILSDPTDELGIEFMESSETYQRQVLSIFSIAMGISFLGVACMALYCRNKRLREKHRSNLAESRHLRDCSINASGLMSKSSPRPPSGPQPERCCKAYGSSLPQGGSPEPGCSAVCPPIQLGASPKGKRLRSGSLSVSPSQKRKSSHHWTPPIARSRHNLIGARDSGHAYRHLQEVEAPETEPSKRCKSQVEGDKERRHPSLNMQTGDLPAQPKGGWRGLAEVPCTRLDKGTGHSSSARGSVGEAICVPEPGNRGNVHLETDLGSADWPADVCTPVPETLLGSAAAVASHGHYHHALAIWPSEVSQGSGVASKHKSLVTYTTALGSGMGAAHVTTVVSAEPTAVPRPGGQSVQYSARLQPAGSSSMGPRRHGPARLQAPPHSTGDKKAGQGNGPHDSSVAAPQRGPLESVKARDGATPTVLTS</sequence>
<dbReference type="GO" id="GO:0098978">
    <property type="term" value="C:glutamatergic synapse"/>
    <property type="evidence" value="ECO:0007669"/>
    <property type="project" value="UniProtKB-ARBA"/>
</dbReference>
<dbReference type="InterPro" id="IPR000742">
    <property type="entry name" value="EGF"/>
</dbReference>
<dbReference type="PANTHER" id="PTHR11100">
    <property type="entry name" value="HEREGULIN-NEUREGULIN FAMILY MEMBER"/>
    <property type="match status" value="1"/>
</dbReference>
<comment type="subcellular location">
    <subcellularLocation>
        <location evidence="1">Cell membrane</location>
        <topology evidence="1">Single-pass type I membrane protein</topology>
    </subcellularLocation>
    <subcellularLocation>
        <location evidence="2">Secreted</location>
    </subcellularLocation>
</comment>
<evidence type="ECO:0000256" key="8">
    <source>
        <dbReference type="ARBA" id="ARBA00022989"/>
    </source>
</evidence>
<dbReference type="GeneID" id="116218779"/>
<evidence type="ECO:0000256" key="1">
    <source>
        <dbReference type="ARBA" id="ARBA00004251"/>
    </source>
</evidence>
<dbReference type="GO" id="GO:0005615">
    <property type="term" value="C:extracellular space"/>
    <property type="evidence" value="ECO:0007669"/>
    <property type="project" value="TreeGrafter"/>
</dbReference>
<dbReference type="GO" id="GO:0038130">
    <property type="term" value="P:ERBB4 signaling pathway"/>
    <property type="evidence" value="ECO:0007669"/>
    <property type="project" value="UniProtKB-ARBA"/>
</dbReference>
<evidence type="ECO:0000256" key="6">
    <source>
        <dbReference type="ARBA" id="ARBA00022536"/>
    </source>
</evidence>
<feature type="region of interest" description="Disordered" evidence="15">
    <location>
        <begin position="405"/>
        <end position="432"/>
    </location>
</feature>
<dbReference type="PROSITE" id="PS01186">
    <property type="entry name" value="EGF_2"/>
    <property type="match status" value="1"/>
</dbReference>
<evidence type="ECO:0000256" key="11">
    <source>
        <dbReference type="ARBA" id="ARBA00023157"/>
    </source>
</evidence>
<feature type="transmembrane region" description="Helical" evidence="16">
    <location>
        <begin position="357"/>
        <end position="379"/>
    </location>
</feature>
<feature type="compositionally biased region" description="Polar residues" evidence="15">
    <location>
        <begin position="141"/>
        <end position="163"/>
    </location>
</feature>
<comment type="similarity">
    <text evidence="3">Belongs to the neuregulin family.</text>
</comment>
<feature type="compositionally biased region" description="Low complexity" evidence="15">
    <location>
        <begin position="219"/>
        <end position="244"/>
    </location>
</feature>
<organism evidence="18 19">
    <name type="scientific">Clupea harengus</name>
    <name type="common">Atlantic herring</name>
    <dbReference type="NCBI Taxonomy" id="7950"/>
    <lineage>
        <taxon>Eukaryota</taxon>
        <taxon>Metazoa</taxon>
        <taxon>Chordata</taxon>
        <taxon>Craniata</taxon>
        <taxon>Vertebrata</taxon>
        <taxon>Euteleostomi</taxon>
        <taxon>Actinopterygii</taxon>
        <taxon>Neopterygii</taxon>
        <taxon>Teleostei</taxon>
        <taxon>Clupei</taxon>
        <taxon>Clupeiformes</taxon>
        <taxon>Clupeoidei</taxon>
        <taxon>Clupeidae</taxon>
        <taxon>Clupea</taxon>
    </lineage>
</organism>
<evidence type="ECO:0000256" key="4">
    <source>
        <dbReference type="ARBA" id="ARBA00022475"/>
    </source>
</evidence>
<dbReference type="SUPFAM" id="SSF57196">
    <property type="entry name" value="EGF/Laminin"/>
    <property type="match status" value="1"/>
</dbReference>
<keyword evidence="5" id="KW-0964">Secreted</keyword>
<evidence type="ECO:0000259" key="17">
    <source>
        <dbReference type="PROSITE" id="PS50026"/>
    </source>
</evidence>
<dbReference type="GO" id="GO:0035556">
    <property type="term" value="P:intracellular signal transduction"/>
    <property type="evidence" value="ECO:0007669"/>
    <property type="project" value="TreeGrafter"/>
</dbReference>
<feature type="transmembrane region" description="Helical" evidence="16">
    <location>
        <begin position="53"/>
        <end position="77"/>
    </location>
</feature>
<evidence type="ECO:0000313" key="19">
    <source>
        <dbReference type="RefSeq" id="XP_031417396.1"/>
    </source>
</evidence>
<evidence type="ECO:0000256" key="12">
    <source>
        <dbReference type="ARBA" id="ARBA00063299"/>
    </source>
</evidence>
<keyword evidence="9" id="KW-0339">Growth factor</keyword>
<feature type="compositionally biased region" description="Basic and acidic residues" evidence="15">
    <location>
        <begin position="513"/>
        <end position="530"/>
    </location>
</feature>
<dbReference type="PANTHER" id="PTHR11100:SF28">
    <property type="entry name" value="NEUREGULIN 3B"/>
    <property type="match status" value="1"/>
</dbReference>
<protein>
    <recommendedName>
        <fullName evidence="13">Pro-neuregulin-3, membrane-bound isoform</fullName>
    </recommendedName>
</protein>
<keyword evidence="6 14" id="KW-0245">EGF-like domain</keyword>
<dbReference type="GO" id="GO:0007399">
    <property type="term" value="P:nervous system development"/>
    <property type="evidence" value="ECO:0007669"/>
    <property type="project" value="InterPro"/>
</dbReference>
<feature type="region of interest" description="Disordered" evidence="15">
    <location>
        <begin position="506"/>
        <end position="547"/>
    </location>
</feature>
<comment type="caution">
    <text evidence="14">Lacks conserved residue(s) required for the propagation of feature annotation.</text>
</comment>
<dbReference type="AlphaFoldDB" id="A0A6P8EZB0"/>
<gene>
    <name evidence="19" type="primary">nrg3b</name>
</gene>
<feature type="region of interest" description="Disordered" evidence="15">
    <location>
        <begin position="690"/>
        <end position="754"/>
    </location>
</feature>
<evidence type="ECO:0000256" key="3">
    <source>
        <dbReference type="ARBA" id="ARBA00008216"/>
    </source>
</evidence>
<name>A0A6P8EZB0_CLUHA</name>
<keyword evidence="4" id="KW-1003">Cell membrane</keyword>
<evidence type="ECO:0000256" key="15">
    <source>
        <dbReference type="SAM" id="MobiDB-lite"/>
    </source>
</evidence>
<reference evidence="19" key="1">
    <citation type="submission" date="2025-08" db="UniProtKB">
        <authorList>
            <consortium name="RefSeq"/>
        </authorList>
    </citation>
    <scope>IDENTIFICATION</scope>
</reference>
<feature type="region of interest" description="Disordered" evidence="15">
    <location>
        <begin position="559"/>
        <end position="578"/>
    </location>
</feature>
<dbReference type="FunFam" id="2.10.25.10:FF:000267">
    <property type="entry name" value="pro-neuregulin-3, membrane-bound isoform"/>
    <property type="match status" value="1"/>
</dbReference>
<feature type="disulfide bond" evidence="14">
    <location>
        <begin position="315"/>
        <end position="324"/>
    </location>
</feature>
<dbReference type="Gene3D" id="2.10.25.10">
    <property type="entry name" value="Laminin"/>
    <property type="match status" value="1"/>
</dbReference>
<dbReference type="InterPro" id="IPR040180">
    <property type="entry name" value="Neuregulin"/>
</dbReference>
<evidence type="ECO:0000256" key="9">
    <source>
        <dbReference type="ARBA" id="ARBA00023030"/>
    </source>
</evidence>
<keyword evidence="8 16" id="KW-1133">Transmembrane helix</keyword>
<dbReference type="Proteomes" id="UP000515152">
    <property type="component" value="Chromosome 23"/>
</dbReference>
<evidence type="ECO:0000313" key="18">
    <source>
        <dbReference type="Proteomes" id="UP000515152"/>
    </source>
</evidence>
<evidence type="ECO:0000256" key="16">
    <source>
        <dbReference type="SAM" id="Phobius"/>
    </source>
</evidence>
<evidence type="ECO:0000256" key="14">
    <source>
        <dbReference type="PROSITE-ProRule" id="PRU00076"/>
    </source>
</evidence>
<dbReference type="GO" id="GO:0045499">
    <property type="term" value="F:chemorepellent activity"/>
    <property type="evidence" value="ECO:0007669"/>
    <property type="project" value="TreeGrafter"/>
</dbReference>
<dbReference type="CTD" id="101882495"/>
<keyword evidence="7 16" id="KW-0812">Transmembrane</keyword>
<evidence type="ECO:0000256" key="10">
    <source>
        <dbReference type="ARBA" id="ARBA00023136"/>
    </source>
</evidence>
<evidence type="ECO:0000256" key="7">
    <source>
        <dbReference type="ARBA" id="ARBA00022692"/>
    </source>
</evidence>